<feature type="transmembrane region" description="Helical" evidence="1">
    <location>
        <begin position="7"/>
        <end position="24"/>
    </location>
</feature>
<name>A0A5C5XJU3_9PLAN</name>
<dbReference type="NCBIfam" id="NF037970">
    <property type="entry name" value="vanZ_1"/>
    <property type="match status" value="1"/>
</dbReference>
<dbReference type="RefSeq" id="WP_146504492.1">
    <property type="nucleotide sequence ID" value="NZ_SJPG01000001.1"/>
</dbReference>
<keyword evidence="1" id="KW-0472">Membrane</keyword>
<dbReference type="EMBL" id="SJPG01000001">
    <property type="protein sequence ID" value="TWT62661.1"/>
    <property type="molecule type" value="Genomic_DNA"/>
</dbReference>
<reference evidence="2 3" key="1">
    <citation type="submission" date="2019-02" db="EMBL/GenBank/DDBJ databases">
        <title>Deep-cultivation of Planctomycetes and their phenomic and genomic characterization uncovers novel biology.</title>
        <authorList>
            <person name="Wiegand S."/>
            <person name="Jogler M."/>
            <person name="Boedeker C."/>
            <person name="Pinto D."/>
            <person name="Vollmers J."/>
            <person name="Rivas-Marin E."/>
            <person name="Kohn T."/>
            <person name="Peeters S.H."/>
            <person name="Heuer A."/>
            <person name="Rast P."/>
            <person name="Oberbeckmann S."/>
            <person name="Bunk B."/>
            <person name="Jeske O."/>
            <person name="Meyerdierks A."/>
            <person name="Storesund J.E."/>
            <person name="Kallscheuer N."/>
            <person name="Luecker S."/>
            <person name="Lage O.M."/>
            <person name="Pohl T."/>
            <person name="Merkel B.J."/>
            <person name="Hornburger P."/>
            <person name="Mueller R.-W."/>
            <person name="Bruemmer F."/>
            <person name="Labrenz M."/>
            <person name="Spormann A.M."/>
            <person name="Op Den Camp H."/>
            <person name="Overmann J."/>
            <person name="Amann R."/>
            <person name="Jetten M.S.M."/>
            <person name="Mascher T."/>
            <person name="Medema M.H."/>
            <person name="Devos D.P."/>
            <person name="Kaster A.-K."/>
            <person name="Ovreas L."/>
            <person name="Rohde M."/>
            <person name="Galperin M.Y."/>
            <person name="Jogler C."/>
        </authorList>
    </citation>
    <scope>NUCLEOTIDE SEQUENCE [LARGE SCALE GENOMIC DNA]</scope>
    <source>
        <strain evidence="2 3">Pan54</strain>
    </source>
</reference>
<dbReference type="Proteomes" id="UP000316095">
    <property type="component" value="Unassembled WGS sequence"/>
</dbReference>
<evidence type="ECO:0000256" key="1">
    <source>
        <dbReference type="SAM" id="Phobius"/>
    </source>
</evidence>
<keyword evidence="3" id="KW-1185">Reference proteome</keyword>
<sequence>MKQLSLGIFIAYSIFLLIMTHLPIEQLPPTQTSDKLLHLCAYGFQGLLVSLCLITYRPFRWRSLFYCFLGLCLFGALDEMTQALVGRLPEWLDWCADIAGISAGLAIAAVLKILKKV</sequence>
<evidence type="ECO:0000313" key="2">
    <source>
        <dbReference type="EMBL" id="TWT62661.1"/>
    </source>
</evidence>
<dbReference type="AlphaFoldDB" id="A0A5C5XJU3"/>
<keyword evidence="1" id="KW-0812">Transmembrane</keyword>
<dbReference type="OrthoDB" id="288647at2"/>
<keyword evidence="1" id="KW-1133">Transmembrane helix</keyword>
<feature type="transmembrane region" description="Helical" evidence="1">
    <location>
        <begin position="36"/>
        <end position="56"/>
    </location>
</feature>
<feature type="transmembrane region" description="Helical" evidence="1">
    <location>
        <begin position="63"/>
        <end position="85"/>
    </location>
</feature>
<protein>
    <recommendedName>
        <fullName evidence="4">VanZ like family protein</fullName>
    </recommendedName>
</protein>
<dbReference type="PANTHER" id="PTHR28008">
    <property type="entry name" value="DOMAIN PROTEIN, PUTATIVE (AFU_ORTHOLOGUE AFUA_3G10980)-RELATED"/>
    <property type="match status" value="1"/>
</dbReference>
<feature type="transmembrane region" description="Helical" evidence="1">
    <location>
        <begin position="91"/>
        <end position="114"/>
    </location>
</feature>
<evidence type="ECO:0008006" key="4">
    <source>
        <dbReference type="Google" id="ProtNLM"/>
    </source>
</evidence>
<accession>A0A5C5XJU3</accession>
<organism evidence="2 3">
    <name type="scientific">Rubinisphaera italica</name>
    <dbReference type="NCBI Taxonomy" id="2527969"/>
    <lineage>
        <taxon>Bacteria</taxon>
        <taxon>Pseudomonadati</taxon>
        <taxon>Planctomycetota</taxon>
        <taxon>Planctomycetia</taxon>
        <taxon>Planctomycetales</taxon>
        <taxon>Planctomycetaceae</taxon>
        <taxon>Rubinisphaera</taxon>
    </lineage>
</organism>
<gene>
    <name evidence="2" type="ORF">Pan54_34050</name>
</gene>
<dbReference type="PANTHER" id="PTHR28008:SF1">
    <property type="entry name" value="DOMAIN PROTEIN, PUTATIVE (AFU_ORTHOLOGUE AFUA_3G10980)-RELATED"/>
    <property type="match status" value="1"/>
</dbReference>
<comment type="caution">
    <text evidence="2">The sequence shown here is derived from an EMBL/GenBank/DDBJ whole genome shotgun (WGS) entry which is preliminary data.</text>
</comment>
<evidence type="ECO:0000313" key="3">
    <source>
        <dbReference type="Proteomes" id="UP000316095"/>
    </source>
</evidence>
<proteinExistence type="predicted"/>